<organism evidence="2 3">
    <name type="scientific">Frankia canadensis</name>
    <dbReference type="NCBI Taxonomy" id="1836972"/>
    <lineage>
        <taxon>Bacteria</taxon>
        <taxon>Bacillati</taxon>
        <taxon>Actinomycetota</taxon>
        <taxon>Actinomycetes</taxon>
        <taxon>Frankiales</taxon>
        <taxon>Frankiaceae</taxon>
        <taxon>Frankia</taxon>
    </lineage>
</organism>
<name>A0A2I2KVI5_9ACTN</name>
<dbReference type="Proteomes" id="UP000234331">
    <property type="component" value="Unassembled WGS sequence"/>
</dbReference>
<evidence type="ECO:0000256" key="1">
    <source>
        <dbReference type="SAM" id="MobiDB-lite"/>
    </source>
</evidence>
<accession>A0A2I2KVI5</accession>
<protein>
    <submittedName>
        <fullName evidence="2">Uncharacterized protein</fullName>
    </submittedName>
</protein>
<gene>
    <name evidence="2" type="ORF">FRACA_360018</name>
</gene>
<evidence type="ECO:0000313" key="2">
    <source>
        <dbReference type="EMBL" id="SNQ49666.1"/>
    </source>
</evidence>
<dbReference type="AlphaFoldDB" id="A0A2I2KVI5"/>
<sequence length="69" mass="7028">MPPAGAPGMTRGTMPATGREATSAASGGARCADRPGVADRRVSGRVPDMWLKGPGIWPVAGHTMVRLAT</sequence>
<keyword evidence="3" id="KW-1185">Reference proteome</keyword>
<feature type="compositionally biased region" description="Basic and acidic residues" evidence="1">
    <location>
        <begin position="31"/>
        <end position="42"/>
    </location>
</feature>
<proteinExistence type="predicted"/>
<dbReference type="EMBL" id="FZMO01000290">
    <property type="protein sequence ID" value="SNQ49666.1"/>
    <property type="molecule type" value="Genomic_DNA"/>
</dbReference>
<feature type="region of interest" description="Disordered" evidence="1">
    <location>
        <begin position="1"/>
        <end position="43"/>
    </location>
</feature>
<reference evidence="2 3" key="1">
    <citation type="submission" date="2017-06" db="EMBL/GenBank/DDBJ databases">
        <authorList>
            <person name="Kim H.J."/>
            <person name="Triplett B.A."/>
        </authorList>
    </citation>
    <scope>NUCLEOTIDE SEQUENCE [LARGE SCALE GENOMIC DNA]</scope>
    <source>
        <strain evidence="2">FRACA_ARgP5</strain>
    </source>
</reference>
<evidence type="ECO:0000313" key="3">
    <source>
        <dbReference type="Proteomes" id="UP000234331"/>
    </source>
</evidence>